<feature type="transmembrane region" description="Helical" evidence="1">
    <location>
        <begin position="57"/>
        <end position="78"/>
    </location>
</feature>
<reference evidence="2" key="1">
    <citation type="submission" date="2020-08" db="EMBL/GenBank/DDBJ databases">
        <title>Multicomponent nature underlies the extraordinary mechanical properties of spider dragline silk.</title>
        <authorList>
            <person name="Kono N."/>
            <person name="Nakamura H."/>
            <person name="Mori M."/>
            <person name="Yoshida Y."/>
            <person name="Ohtoshi R."/>
            <person name="Malay A.D."/>
            <person name="Moran D.A.P."/>
            <person name="Tomita M."/>
            <person name="Numata K."/>
            <person name="Arakawa K."/>
        </authorList>
    </citation>
    <scope>NUCLEOTIDE SEQUENCE</scope>
</reference>
<dbReference type="AlphaFoldDB" id="A0A8X6QQS2"/>
<dbReference type="Proteomes" id="UP000887013">
    <property type="component" value="Unassembled WGS sequence"/>
</dbReference>
<keyword evidence="1" id="KW-0812">Transmembrane</keyword>
<dbReference type="EMBL" id="BMAW01035302">
    <property type="protein sequence ID" value="GFU39131.1"/>
    <property type="molecule type" value="Genomic_DNA"/>
</dbReference>
<comment type="caution">
    <text evidence="2">The sequence shown here is derived from an EMBL/GenBank/DDBJ whole genome shotgun (WGS) entry which is preliminary data.</text>
</comment>
<proteinExistence type="predicted"/>
<evidence type="ECO:0000313" key="2">
    <source>
        <dbReference type="EMBL" id="GFU39131.1"/>
    </source>
</evidence>
<gene>
    <name evidence="2" type="ORF">NPIL_524471</name>
</gene>
<accession>A0A8X6QQS2</accession>
<keyword evidence="1" id="KW-1133">Transmembrane helix</keyword>
<keyword evidence="1" id="KW-0472">Membrane</keyword>
<keyword evidence="3" id="KW-1185">Reference proteome</keyword>
<name>A0A8X6QQS2_NEPPI</name>
<evidence type="ECO:0000313" key="3">
    <source>
        <dbReference type="Proteomes" id="UP000887013"/>
    </source>
</evidence>
<organism evidence="2 3">
    <name type="scientific">Nephila pilipes</name>
    <name type="common">Giant wood spider</name>
    <name type="synonym">Nephila maculata</name>
    <dbReference type="NCBI Taxonomy" id="299642"/>
    <lineage>
        <taxon>Eukaryota</taxon>
        <taxon>Metazoa</taxon>
        <taxon>Ecdysozoa</taxon>
        <taxon>Arthropoda</taxon>
        <taxon>Chelicerata</taxon>
        <taxon>Arachnida</taxon>
        <taxon>Araneae</taxon>
        <taxon>Araneomorphae</taxon>
        <taxon>Entelegynae</taxon>
        <taxon>Araneoidea</taxon>
        <taxon>Nephilidae</taxon>
        <taxon>Nephila</taxon>
    </lineage>
</organism>
<protein>
    <submittedName>
        <fullName evidence="2">Uncharacterized protein</fullName>
    </submittedName>
</protein>
<sequence length="119" mass="14024">MTDFYRQIVLNTPVRSEDPQKGVRQFYRGVFRHTSDKPSVKKRCRCLFQGSLPVFNMYFDTFVVAFMIFLSKIELVSVSKHRHDNGRFGDVARRLISINSIRLIRFHKVDSLNGYLIYS</sequence>
<evidence type="ECO:0000256" key="1">
    <source>
        <dbReference type="SAM" id="Phobius"/>
    </source>
</evidence>